<name>A0ABX2ZUW2_9BACI</name>
<feature type="domain" description="SH3b" evidence="1">
    <location>
        <begin position="413"/>
        <end position="484"/>
    </location>
</feature>
<evidence type="ECO:0000259" key="1">
    <source>
        <dbReference type="PROSITE" id="PS51781"/>
    </source>
</evidence>
<dbReference type="Proteomes" id="UP000094580">
    <property type="component" value="Unassembled WGS sequence"/>
</dbReference>
<sequence length="484" mass="54441">MGGEEMKDLKRIIITLITLSFLITTSHVLAMDTGTGEKGSVTNLNATHKDHIVTLTWDWNASDSYTIERNGEILDNDVWGSGEYKDSNSVQDDITYTYTIWANGFDDKKSVTITIEKDTTPPPNVIFDDYPVIDNHFIRFAWRNPTYTPDLESVDIYMNGELLTNLGTGALNGGVYTANNLEANTTYLLKLCPKDKLGNVVPYIDCSQKTVKTTNENRPPGEIKNGRIQYVQKNLMYNMATRTDSSDKYMDFSWDSPSDADYVGTYLTLPNGKKIYIPGRPNYGGFYEYKPDTVFKEQKFILQTVDYNGNISKGKTLIWDNPLPPGPVTNVKIKETNGIVTVSFTPPVDHDYSFTRIILPNKKEIGLNKGTNTYSYKGNLVVGQSYNFVFSTSDVDKLSVYAHYSPEVTITITPKATVVNKYYYLKSAATLRTLSDGKGKVVKSIPKGKKIYVISSGYGLKHDYVYVKYSNKYTGYITKSTVKF</sequence>
<keyword evidence="3" id="KW-1185">Reference proteome</keyword>
<gene>
    <name evidence="2" type="ORF">BED47_04150</name>
</gene>
<organism evidence="2 3">
    <name type="scientific">Gottfriedia luciferensis</name>
    <dbReference type="NCBI Taxonomy" id="178774"/>
    <lineage>
        <taxon>Bacteria</taxon>
        <taxon>Bacillati</taxon>
        <taxon>Bacillota</taxon>
        <taxon>Bacilli</taxon>
        <taxon>Bacillales</taxon>
        <taxon>Bacillaceae</taxon>
        <taxon>Gottfriedia</taxon>
    </lineage>
</organism>
<evidence type="ECO:0000313" key="3">
    <source>
        <dbReference type="Proteomes" id="UP000094580"/>
    </source>
</evidence>
<dbReference type="PROSITE" id="PS51781">
    <property type="entry name" value="SH3B"/>
    <property type="match status" value="1"/>
</dbReference>
<accession>A0ABX2ZUW2</accession>
<evidence type="ECO:0000313" key="2">
    <source>
        <dbReference type="EMBL" id="ODG93482.1"/>
    </source>
</evidence>
<dbReference type="EMBL" id="MDKC01000002">
    <property type="protein sequence ID" value="ODG93482.1"/>
    <property type="molecule type" value="Genomic_DNA"/>
</dbReference>
<reference evidence="2 3" key="1">
    <citation type="submission" date="2016-07" db="EMBL/GenBank/DDBJ databases">
        <authorList>
            <person name="Townsley L."/>
            <person name="Shank E.A."/>
        </authorList>
    </citation>
    <scope>NUCLEOTIDE SEQUENCE [LARGE SCALE GENOMIC DNA]</scope>
    <source>
        <strain evidence="2 3">CH01</strain>
    </source>
</reference>
<comment type="caution">
    <text evidence="2">The sequence shown here is derived from an EMBL/GenBank/DDBJ whole genome shotgun (WGS) entry which is preliminary data.</text>
</comment>
<protein>
    <recommendedName>
        <fullName evidence="1">SH3b domain-containing protein</fullName>
    </recommendedName>
</protein>
<dbReference type="InterPro" id="IPR003646">
    <property type="entry name" value="SH3-like_bac-type"/>
</dbReference>
<proteinExistence type="predicted"/>